<evidence type="ECO:0000256" key="1">
    <source>
        <dbReference type="SAM" id="MobiDB-lite"/>
    </source>
</evidence>
<sequence>MPLLEEPRESRTVALPPRPARHGGRCDVLVVGGGPAGSAAAVGAAGMCAALTVRHGRRPRGLPYRPVQRERLRQGARSRAVRPD</sequence>
<feature type="compositionally biased region" description="Basic and acidic residues" evidence="1">
    <location>
        <begin position="1"/>
        <end position="11"/>
    </location>
</feature>
<organism evidence="2 3">
    <name type="scientific">Streptomyces lienomycini</name>
    <dbReference type="NCBI Taxonomy" id="284035"/>
    <lineage>
        <taxon>Bacteria</taxon>
        <taxon>Bacillati</taxon>
        <taxon>Actinomycetota</taxon>
        <taxon>Actinomycetes</taxon>
        <taxon>Kitasatosporales</taxon>
        <taxon>Streptomycetaceae</taxon>
        <taxon>Streptomyces</taxon>
    </lineage>
</organism>
<evidence type="ECO:0000313" key="3">
    <source>
        <dbReference type="Proteomes" id="UP001595855"/>
    </source>
</evidence>
<reference evidence="3" key="1">
    <citation type="journal article" date="2019" name="Int. J. Syst. Evol. Microbiol.">
        <title>The Global Catalogue of Microorganisms (GCM) 10K type strain sequencing project: providing services to taxonomists for standard genome sequencing and annotation.</title>
        <authorList>
            <consortium name="The Broad Institute Genomics Platform"/>
            <consortium name="The Broad Institute Genome Sequencing Center for Infectious Disease"/>
            <person name="Wu L."/>
            <person name="Ma J."/>
        </authorList>
    </citation>
    <scope>NUCLEOTIDE SEQUENCE [LARGE SCALE GENOMIC DNA]</scope>
    <source>
        <strain evidence="3">CGMCC 4.1542</strain>
    </source>
</reference>
<dbReference type="InterPro" id="IPR036188">
    <property type="entry name" value="FAD/NAD-bd_sf"/>
</dbReference>
<dbReference type="EMBL" id="JBHSJO010000001">
    <property type="protein sequence ID" value="MFC5013958.1"/>
    <property type="molecule type" value="Genomic_DNA"/>
</dbReference>
<proteinExistence type="predicted"/>
<keyword evidence="3" id="KW-1185">Reference proteome</keyword>
<dbReference type="SUPFAM" id="SSF51905">
    <property type="entry name" value="FAD/NAD(P)-binding domain"/>
    <property type="match status" value="1"/>
</dbReference>
<comment type="caution">
    <text evidence="2">The sequence shown here is derived from an EMBL/GenBank/DDBJ whole genome shotgun (WGS) entry which is preliminary data.</text>
</comment>
<dbReference type="RefSeq" id="WP_271413215.1">
    <property type="nucleotide sequence ID" value="NZ_BAAATN010000003.1"/>
</dbReference>
<protein>
    <recommendedName>
        <fullName evidence="4">FAD-dependent oxidoreductase</fullName>
    </recommendedName>
</protein>
<gene>
    <name evidence="2" type="ORF">ACFPRC_03575</name>
</gene>
<name>A0ABV9WM57_9ACTN</name>
<evidence type="ECO:0008006" key="4">
    <source>
        <dbReference type="Google" id="ProtNLM"/>
    </source>
</evidence>
<feature type="compositionally biased region" description="Basic residues" evidence="1">
    <location>
        <begin position="74"/>
        <end position="84"/>
    </location>
</feature>
<dbReference type="Proteomes" id="UP001595855">
    <property type="component" value="Unassembled WGS sequence"/>
</dbReference>
<feature type="region of interest" description="Disordered" evidence="1">
    <location>
        <begin position="57"/>
        <end position="84"/>
    </location>
</feature>
<accession>A0ABV9WM57</accession>
<feature type="region of interest" description="Disordered" evidence="1">
    <location>
        <begin position="1"/>
        <end position="21"/>
    </location>
</feature>
<evidence type="ECO:0000313" key="2">
    <source>
        <dbReference type="EMBL" id="MFC5013958.1"/>
    </source>
</evidence>
<dbReference type="Gene3D" id="3.50.50.60">
    <property type="entry name" value="FAD/NAD(P)-binding domain"/>
    <property type="match status" value="1"/>
</dbReference>